<dbReference type="EMBL" id="JACHFD010000032">
    <property type="protein sequence ID" value="MBB5353683.1"/>
    <property type="molecule type" value="Genomic_DNA"/>
</dbReference>
<evidence type="ECO:0000256" key="1">
    <source>
        <dbReference type="SAM" id="MobiDB-lite"/>
    </source>
</evidence>
<dbReference type="Proteomes" id="UP000557717">
    <property type="component" value="Unassembled WGS sequence"/>
</dbReference>
<comment type="caution">
    <text evidence="2">The sequence shown here is derived from an EMBL/GenBank/DDBJ whole genome shotgun (WGS) entry which is preliminary data.</text>
</comment>
<feature type="region of interest" description="Disordered" evidence="1">
    <location>
        <begin position="21"/>
        <end position="42"/>
    </location>
</feature>
<evidence type="ECO:0000313" key="2">
    <source>
        <dbReference type="EMBL" id="MBB5353683.1"/>
    </source>
</evidence>
<organism evidence="2 3">
    <name type="scientific">Haloferula luteola</name>
    <dbReference type="NCBI Taxonomy" id="595692"/>
    <lineage>
        <taxon>Bacteria</taxon>
        <taxon>Pseudomonadati</taxon>
        <taxon>Verrucomicrobiota</taxon>
        <taxon>Verrucomicrobiia</taxon>
        <taxon>Verrucomicrobiales</taxon>
        <taxon>Verrucomicrobiaceae</taxon>
        <taxon>Haloferula</taxon>
    </lineage>
</organism>
<sequence length="42" mass="4522">MVEKLYFRGAGRVCDFGFPNGLDGHAKPVRQPGSGGMVKEGR</sequence>
<keyword evidence="3" id="KW-1185">Reference proteome</keyword>
<feature type="compositionally biased region" description="Gly residues" evidence="1">
    <location>
        <begin position="33"/>
        <end position="42"/>
    </location>
</feature>
<evidence type="ECO:0000313" key="3">
    <source>
        <dbReference type="Proteomes" id="UP000557717"/>
    </source>
</evidence>
<name>A0A840V7J0_9BACT</name>
<gene>
    <name evidence="2" type="ORF">HNR46_003944</name>
</gene>
<dbReference type="AlphaFoldDB" id="A0A840V7J0"/>
<proteinExistence type="predicted"/>
<accession>A0A840V7J0</accession>
<reference evidence="2 3" key="1">
    <citation type="submission" date="2020-08" db="EMBL/GenBank/DDBJ databases">
        <title>Genomic Encyclopedia of Type Strains, Phase IV (KMG-IV): sequencing the most valuable type-strain genomes for metagenomic binning, comparative biology and taxonomic classification.</title>
        <authorList>
            <person name="Goeker M."/>
        </authorList>
    </citation>
    <scope>NUCLEOTIDE SEQUENCE [LARGE SCALE GENOMIC DNA]</scope>
    <source>
        <strain evidence="2 3">YC6886</strain>
    </source>
</reference>
<protein>
    <submittedName>
        <fullName evidence="2">Uncharacterized protein</fullName>
    </submittedName>
</protein>